<reference evidence="9 10" key="3">
    <citation type="journal article" date="2006" name="Mol. Microbiol.">
        <title>Antigenic variation by Borrelia hermsii occurs through recombination between extragenic repetitive elements on linear plasmids.</title>
        <authorList>
            <person name="Dai Q."/>
            <person name="Restrepo B.I."/>
            <person name="Porcella S.F."/>
            <person name="Raffel S.J."/>
            <person name="Schwan T.G."/>
            <person name="Barbour A.G."/>
        </authorList>
    </citation>
    <scope>NUCLEOTIDE SEQUENCE [LARGE SCALE GENOMIC DNA]</scope>
    <source>
        <strain evidence="9 10">HS1</strain>
    </source>
</reference>
<dbReference type="Gene3D" id="1.20.120.240">
    <property type="entry name" value="Lipoprotein, type 6"/>
    <property type="match status" value="1"/>
</dbReference>
<reference evidence="9 10" key="1">
    <citation type="journal article" date="1985" name="Nature">
        <title>Transposition of structural genes to an expression sequence on a linear plasmid causes antigenic variation in the bacterium Borrelia hermsii.</title>
        <authorList>
            <person name="Plasterk R.H."/>
            <person name="Simon M.I."/>
            <person name="Barbour A.G."/>
        </authorList>
    </citation>
    <scope>NUCLEOTIDE SEQUENCE [LARGE SCALE GENOMIC DNA]</scope>
    <source>
        <strain evidence="9 10">HS1</strain>
    </source>
</reference>
<proteinExistence type="inferred from homology"/>
<dbReference type="SUPFAM" id="SSF63515">
    <property type="entry name" value="Outer surface protein C (OspC)"/>
    <property type="match status" value="1"/>
</dbReference>
<evidence type="ECO:0000256" key="6">
    <source>
        <dbReference type="ARBA" id="ARBA00023139"/>
    </source>
</evidence>
<evidence type="ECO:0000313" key="10">
    <source>
        <dbReference type="Proteomes" id="UP000078430"/>
    </source>
</evidence>
<accession>A0ABM6ARL5</accession>
<gene>
    <name evidence="9" type="primary">vsp11</name>
    <name evidence="9" type="ORF">AXX13_N11</name>
</gene>
<dbReference type="Proteomes" id="UP000078430">
    <property type="component" value="Plasmid lpN31"/>
</dbReference>
<keyword evidence="9" id="KW-0614">Plasmid</keyword>
<evidence type="ECO:0000256" key="3">
    <source>
        <dbReference type="ARBA" id="ARBA00008719"/>
    </source>
</evidence>
<evidence type="ECO:0000256" key="4">
    <source>
        <dbReference type="ARBA" id="ARBA00022729"/>
    </source>
</evidence>
<keyword evidence="8" id="KW-0449">Lipoprotein</keyword>
<keyword evidence="10" id="KW-1185">Reference proteome</keyword>
<sequence>LSLMELLDLAKISAKIKEVSAFAASVKEVHTLIKSIGDLAKAIGKKIKTDETGTLESSTADQNEQLVAGAFQVVSTVKGELESLVQVDGISDDLKAKVNEAKNANDGLLSKFKSSAKDNESVKKDEEAKKVIDRTNASATELKKLDTAVDELLKAANEAVSAAIAELTAPAKS</sequence>
<feature type="non-terminal residue" evidence="9">
    <location>
        <position position="1"/>
    </location>
</feature>
<dbReference type="InterPro" id="IPR001800">
    <property type="entry name" value="Lipoprotein_OspC"/>
</dbReference>
<dbReference type="EMBL" id="CP015331">
    <property type="protein sequence ID" value="ANA43917.1"/>
    <property type="molecule type" value="Genomic_DNA"/>
</dbReference>
<evidence type="ECO:0000313" key="9">
    <source>
        <dbReference type="EMBL" id="ANA43917.1"/>
    </source>
</evidence>
<dbReference type="InterPro" id="IPR036437">
    <property type="entry name" value="OspC-like_sf"/>
</dbReference>
<evidence type="ECO:0000256" key="8">
    <source>
        <dbReference type="ARBA" id="ARBA00023288"/>
    </source>
</evidence>
<keyword evidence="5" id="KW-0472">Membrane</keyword>
<evidence type="ECO:0000256" key="1">
    <source>
        <dbReference type="ARBA" id="ARBA00003932"/>
    </source>
</evidence>
<dbReference type="Pfam" id="PF01441">
    <property type="entry name" value="Lipoprotein_6"/>
    <property type="match status" value="1"/>
</dbReference>
<comment type="subcellular location">
    <subcellularLocation>
        <location evidence="2">Cell outer membrane</location>
        <topology evidence="2">Lipid-anchor</topology>
    </subcellularLocation>
</comment>
<reference evidence="9 10" key="2">
    <citation type="journal article" date="1990" name="Proc. Natl. Acad. Sci. U.S.A.">
        <title>Juxtaposition of expressed variable antigen genes with a conserved telomere in the bacterium Borrelia hermsii.</title>
        <authorList>
            <person name="Kitten T."/>
            <person name="Barbour A.G."/>
        </authorList>
    </citation>
    <scope>NUCLEOTIDE SEQUENCE [LARGE SCALE GENOMIC DNA]</scope>
    <source>
        <strain evidence="9 10">HS1</strain>
    </source>
</reference>
<comment type="similarity">
    <text evidence="3">Belongs to the variable small protein (Vsp) family.</text>
</comment>
<evidence type="ECO:0000256" key="2">
    <source>
        <dbReference type="ARBA" id="ARBA00004459"/>
    </source>
</evidence>
<name>A0ABM6ARL5_BORHE</name>
<evidence type="ECO:0000256" key="5">
    <source>
        <dbReference type="ARBA" id="ARBA00023136"/>
    </source>
</evidence>
<organism evidence="9 10">
    <name type="scientific">Borrelia hermsii HS1</name>
    <dbReference type="NCBI Taxonomy" id="1867252"/>
    <lineage>
        <taxon>Bacteria</taxon>
        <taxon>Pseudomonadati</taxon>
        <taxon>Spirochaetota</taxon>
        <taxon>Spirochaetia</taxon>
        <taxon>Spirochaetales</taxon>
        <taxon>Borreliaceae</taxon>
        <taxon>Borrelia</taxon>
    </lineage>
</organism>
<keyword evidence="7" id="KW-0998">Cell outer membrane</keyword>
<keyword evidence="6" id="KW-0564">Palmitate</keyword>
<protein>
    <submittedName>
        <fullName evidence="9">Vsp11</fullName>
    </submittedName>
</protein>
<evidence type="ECO:0000256" key="7">
    <source>
        <dbReference type="ARBA" id="ARBA00023237"/>
    </source>
</evidence>
<geneLocation type="plasmid" evidence="9 10">
    <name>lpN31</name>
</geneLocation>
<comment type="function">
    <text evidence="1">The Vlp and Vsp proteins are antigenically distinct proteins, only one vlp or vsp gene is transcriptionally active at any one time. Switching between these genes is a mechanism of host immune response evasion.</text>
</comment>
<reference evidence="9 10" key="4">
    <citation type="journal article" date="2016" name="Genome Announc.">
        <title>Chromosome and Plasmids of the Tick-Borne Relapsing Fever Agent Borrelia hermsii.</title>
        <authorList>
            <person name="Barbour A.G."/>
        </authorList>
    </citation>
    <scope>NUCLEOTIDE SEQUENCE [LARGE SCALE GENOMIC DNA]</scope>
    <source>
        <strain evidence="9 10">HS1</strain>
    </source>
</reference>
<keyword evidence="4" id="KW-0732">Signal</keyword>